<protein>
    <recommendedName>
        <fullName evidence="10">Major facilitator superfamily (MFS) profile domain-containing protein</fullName>
    </recommendedName>
</protein>
<dbReference type="RefSeq" id="XP_002109636.1">
    <property type="nucleotide sequence ID" value="XM_002109600.1"/>
</dbReference>
<evidence type="ECO:0000256" key="7">
    <source>
        <dbReference type="SAM" id="Phobius"/>
    </source>
</evidence>
<feature type="transmembrane region" description="Helical" evidence="7">
    <location>
        <begin position="89"/>
        <end position="108"/>
    </location>
</feature>
<evidence type="ECO:0000256" key="4">
    <source>
        <dbReference type="ARBA" id="ARBA00022989"/>
    </source>
</evidence>
<evidence type="ECO:0008006" key="10">
    <source>
        <dbReference type="Google" id="ProtNLM"/>
    </source>
</evidence>
<reference evidence="8 9" key="1">
    <citation type="journal article" date="2008" name="Nature">
        <title>The Trichoplax genome and the nature of placozoans.</title>
        <authorList>
            <person name="Srivastava M."/>
            <person name="Begovic E."/>
            <person name="Chapman J."/>
            <person name="Putnam N.H."/>
            <person name="Hellsten U."/>
            <person name="Kawashima T."/>
            <person name="Kuo A."/>
            <person name="Mitros T."/>
            <person name="Salamov A."/>
            <person name="Carpenter M.L."/>
            <person name="Signorovitch A.Y."/>
            <person name="Moreno M.A."/>
            <person name="Kamm K."/>
            <person name="Grimwood J."/>
            <person name="Schmutz J."/>
            <person name="Shapiro H."/>
            <person name="Grigoriev I.V."/>
            <person name="Buss L.W."/>
            <person name="Schierwater B."/>
            <person name="Dellaporta S.L."/>
            <person name="Rokhsar D.S."/>
        </authorList>
    </citation>
    <scope>NUCLEOTIDE SEQUENCE [LARGE SCALE GENOMIC DNA]</scope>
    <source>
        <strain evidence="8 9">Grell-BS-1999</strain>
    </source>
</reference>
<comment type="subcellular location">
    <subcellularLocation>
        <location evidence="1">Membrane</location>
        <topology evidence="1">Multi-pass membrane protein</topology>
    </subcellularLocation>
</comment>
<dbReference type="PhylomeDB" id="B3RQB9"/>
<feature type="transmembrane region" description="Helical" evidence="7">
    <location>
        <begin position="114"/>
        <end position="134"/>
    </location>
</feature>
<keyword evidence="4 7" id="KW-1133">Transmembrane helix</keyword>
<dbReference type="Proteomes" id="UP000009022">
    <property type="component" value="Unassembled WGS sequence"/>
</dbReference>
<feature type="transmembrane region" description="Helical" evidence="7">
    <location>
        <begin position="20"/>
        <end position="37"/>
    </location>
</feature>
<dbReference type="SUPFAM" id="SSF103473">
    <property type="entry name" value="MFS general substrate transporter"/>
    <property type="match status" value="1"/>
</dbReference>
<evidence type="ECO:0000256" key="1">
    <source>
        <dbReference type="ARBA" id="ARBA00004141"/>
    </source>
</evidence>
<evidence type="ECO:0000256" key="5">
    <source>
        <dbReference type="ARBA" id="ARBA00023136"/>
    </source>
</evidence>
<evidence type="ECO:0000313" key="9">
    <source>
        <dbReference type="Proteomes" id="UP000009022"/>
    </source>
</evidence>
<evidence type="ECO:0000256" key="2">
    <source>
        <dbReference type="ARBA" id="ARBA00022448"/>
    </source>
</evidence>
<dbReference type="eggNOG" id="KOG0637">
    <property type="taxonomic scope" value="Eukaryota"/>
</dbReference>
<dbReference type="InParanoid" id="B3RQB9"/>
<dbReference type="InterPro" id="IPR036259">
    <property type="entry name" value="MFS_trans_sf"/>
</dbReference>
<keyword evidence="5 7" id="KW-0472">Membrane</keyword>
<proteinExistence type="predicted"/>
<dbReference type="OMA" id="HAKNCFC"/>
<evidence type="ECO:0000256" key="6">
    <source>
        <dbReference type="SAM" id="MobiDB-lite"/>
    </source>
</evidence>
<evidence type="ECO:0000313" key="8">
    <source>
        <dbReference type="EMBL" id="EDV27802.1"/>
    </source>
</evidence>
<dbReference type="GO" id="GO:0008506">
    <property type="term" value="F:sucrose:proton symporter activity"/>
    <property type="evidence" value="ECO:0000318"/>
    <property type="project" value="GO_Central"/>
</dbReference>
<dbReference type="OrthoDB" id="28755at2759"/>
<feature type="transmembrane region" description="Helical" evidence="7">
    <location>
        <begin position="342"/>
        <end position="361"/>
    </location>
</feature>
<feature type="transmembrane region" description="Helical" evidence="7">
    <location>
        <begin position="462"/>
        <end position="482"/>
    </location>
</feature>
<feature type="transmembrane region" description="Helical" evidence="7">
    <location>
        <begin position="434"/>
        <end position="455"/>
    </location>
</feature>
<dbReference type="Pfam" id="PF13347">
    <property type="entry name" value="MFS_2"/>
    <property type="match status" value="1"/>
</dbReference>
<organism evidence="8 9">
    <name type="scientific">Trichoplax adhaerens</name>
    <name type="common">Trichoplax reptans</name>
    <dbReference type="NCBI Taxonomy" id="10228"/>
    <lineage>
        <taxon>Eukaryota</taxon>
        <taxon>Metazoa</taxon>
        <taxon>Placozoa</taxon>
        <taxon>Uniplacotomia</taxon>
        <taxon>Trichoplacea</taxon>
        <taxon>Trichoplacidae</taxon>
        <taxon>Trichoplax</taxon>
    </lineage>
</organism>
<dbReference type="EMBL" id="DS985242">
    <property type="protein sequence ID" value="EDV27802.1"/>
    <property type="molecule type" value="Genomic_DNA"/>
</dbReference>
<dbReference type="CTD" id="6750851"/>
<feature type="transmembrane region" description="Helical" evidence="7">
    <location>
        <begin position="287"/>
        <end position="308"/>
    </location>
</feature>
<keyword evidence="2" id="KW-0813">Transport</keyword>
<dbReference type="FunCoup" id="B3RQB9">
    <property type="interactions" value="636"/>
</dbReference>
<name>B3RQB9_TRIAD</name>
<evidence type="ECO:0000256" key="3">
    <source>
        <dbReference type="ARBA" id="ARBA00022692"/>
    </source>
</evidence>
<dbReference type="AlphaFoldDB" id="B3RQB9"/>
<feature type="transmembrane region" description="Helical" evidence="7">
    <location>
        <begin position="202"/>
        <end position="222"/>
    </location>
</feature>
<sequence length="511" mass="55428">MFSPENDHHPIKANAKPYQIVMLCSFSVAIGIGYSAQSAYVTPILAELGMPVRYLTYVWSFSPIVGLITQPFIGSMSDGCTSRWGRRRPFILAFAIGTLIGLLLLGFGKDIGLAILPGKTSVAIALVLIGNGILDYSSDASQSPARAYLCDVTPEGQEQRAHRICTILMGLANVVGFCICAIDWDELFTRDDGTVPITSVQFVFLLSGILSTIAFIVCIFSVREIPLSKVDKQKQIKREQDIADNRPTAQDNDVKVITENEENDCNEQPVSCLRSVYNGFVQLPKELLVLVIMNTLSWTGFMTFILIYTDYIGIVIYNGDPTAAVNTTEYALYTAGVKTGSWALVGYAAMTGVYALSLEIIERYVSVGGLIILMSQINSLPLAVTISCSLGISFATMFSIPYALVGEYHSFSSFTNDTSYCNRLKDRGFGVDSAILNSCFYVAQLVVAFSVGGIIEAAGSRNAAVLFGGVCYVASGLMSIGITSVPKTECEETESEPKSPKLQMLQKETSI</sequence>
<dbReference type="GO" id="GO:0016020">
    <property type="term" value="C:membrane"/>
    <property type="evidence" value="ECO:0000318"/>
    <property type="project" value="GO_Central"/>
</dbReference>
<dbReference type="PANTHER" id="PTHR19432">
    <property type="entry name" value="SUGAR TRANSPORTER"/>
    <property type="match status" value="1"/>
</dbReference>
<dbReference type="HOGENOM" id="CLU_015081_2_2_1"/>
<feature type="transmembrane region" description="Helical" evidence="7">
    <location>
        <begin position="382"/>
        <end position="404"/>
    </location>
</feature>
<dbReference type="KEGG" id="tad:TRIADDRAFT_21181"/>
<dbReference type="GeneID" id="6750851"/>
<feature type="transmembrane region" description="Helical" evidence="7">
    <location>
        <begin position="164"/>
        <end position="182"/>
    </location>
</feature>
<accession>B3RQB9</accession>
<dbReference type="PANTHER" id="PTHR19432:SF96">
    <property type="entry name" value="MAJOR FACILITATOR SUPERFAMILY (MFS) PROFILE DOMAIN-CONTAINING PROTEIN"/>
    <property type="match status" value="1"/>
</dbReference>
<gene>
    <name evidence="8" type="ORF">TRIADDRAFT_21181</name>
</gene>
<dbReference type="FunFam" id="1.20.1250.20:FF:000815">
    <property type="entry name" value="Membrane-associated transporter protein"/>
    <property type="match status" value="1"/>
</dbReference>
<keyword evidence="3 7" id="KW-0812">Transmembrane</keyword>
<feature type="transmembrane region" description="Helical" evidence="7">
    <location>
        <begin position="57"/>
        <end position="77"/>
    </location>
</feature>
<feature type="region of interest" description="Disordered" evidence="6">
    <location>
        <begin position="490"/>
        <end position="511"/>
    </location>
</feature>
<keyword evidence="9" id="KW-1185">Reference proteome</keyword>
<dbReference type="Gene3D" id="1.20.1250.20">
    <property type="entry name" value="MFS general substrate transporter like domains"/>
    <property type="match status" value="1"/>
</dbReference>